<evidence type="ECO:0000313" key="2">
    <source>
        <dbReference type="Proteomes" id="UP001642484"/>
    </source>
</evidence>
<proteinExistence type="predicted"/>
<gene>
    <name evidence="1" type="ORF">CCMP2556_LOCUS37038</name>
</gene>
<keyword evidence="2" id="KW-1185">Reference proteome</keyword>
<evidence type="ECO:0000313" key="1">
    <source>
        <dbReference type="EMBL" id="CAK9075208.1"/>
    </source>
</evidence>
<protein>
    <submittedName>
        <fullName evidence="1">Uncharacterized protein</fullName>
    </submittedName>
</protein>
<name>A0ABP0PGQ7_9DINO</name>
<organism evidence="1 2">
    <name type="scientific">Durusdinium trenchii</name>
    <dbReference type="NCBI Taxonomy" id="1381693"/>
    <lineage>
        <taxon>Eukaryota</taxon>
        <taxon>Sar</taxon>
        <taxon>Alveolata</taxon>
        <taxon>Dinophyceae</taxon>
        <taxon>Suessiales</taxon>
        <taxon>Symbiodiniaceae</taxon>
        <taxon>Durusdinium</taxon>
    </lineage>
</organism>
<accession>A0ABP0PGQ7</accession>
<dbReference type="Proteomes" id="UP001642484">
    <property type="component" value="Unassembled WGS sequence"/>
</dbReference>
<comment type="caution">
    <text evidence="1">The sequence shown here is derived from an EMBL/GenBank/DDBJ whole genome shotgun (WGS) entry which is preliminary data.</text>
</comment>
<sequence>MFLPTLATGAWPKVVRLSGGSNQCGEFNGEYILQDKVQLSQNFKPSWVSPSGHCMFYDARERESVGFSSCKLRFDHLHLHQAASPGTREIWSSTCTVAGCSRSARIR</sequence>
<reference evidence="1 2" key="1">
    <citation type="submission" date="2024-02" db="EMBL/GenBank/DDBJ databases">
        <authorList>
            <person name="Chen Y."/>
            <person name="Shah S."/>
            <person name="Dougan E. K."/>
            <person name="Thang M."/>
            <person name="Chan C."/>
        </authorList>
    </citation>
    <scope>NUCLEOTIDE SEQUENCE [LARGE SCALE GENOMIC DNA]</scope>
</reference>
<dbReference type="EMBL" id="CAXAMN010023106">
    <property type="protein sequence ID" value="CAK9075208.1"/>
    <property type="molecule type" value="Genomic_DNA"/>
</dbReference>